<evidence type="ECO:0000256" key="2">
    <source>
        <dbReference type="ARBA" id="ARBA00022475"/>
    </source>
</evidence>
<keyword evidence="12" id="KW-0813">Transport</keyword>
<feature type="transmembrane region" description="Helical" evidence="12">
    <location>
        <begin position="96"/>
        <end position="120"/>
    </location>
</feature>
<feature type="transmembrane region" description="Helical" evidence="12">
    <location>
        <begin position="67"/>
        <end position="90"/>
    </location>
</feature>
<keyword evidence="12" id="KW-0479">Metal-binding</keyword>
<evidence type="ECO:0000256" key="10">
    <source>
        <dbReference type="ARBA" id="ARBA00035120"/>
    </source>
</evidence>
<name>A0A3P3DV30_9RHOB</name>
<dbReference type="GO" id="GO:0062054">
    <property type="term" value="F:fluoride channel activity"/>
    <property type="evidence" value="ECO:0007669"/>
    <property type="project" value="UniProtKB-UniRule"/>
</dbReference>
<comment type="similarity">
    <text evidence="10 12">Belongs to the fluoride channel Fluc/FEX (TC 1.A.43) family.</text>
</comment>
<evidence type="ECO:0000256" key="11">
    <source>
        <dbReference type="ARBA" id="ARBA00035585"/>
    </source>
</evidence>
<accession>A0A3P3DV30</accession>
<evidence type="ECO:0000256" key="7">
    <source>
        <dbReference type="ARBA" id="ARBA00023065"/>
    </source>
</evidence>
<evidence type="ECO:0000256" key="1">
    <source>
        <dbReference type="ARBA" id="ARBA00004651"/>
    </source>
</evidence>
<comment type="caution">
    <text evidence="13">The sequence shown here is derived from an EMBL/GenBank/DDBJ whole genome shotgun (WGS) entry which is preliminary data.</text>
</comment>
<evidence type="ECO:0000256" key="9">
    <source>
        <dbReference type="ARBA" id="ARBA00023303"/>
    </source>
</evidence>
<sequence>MIRTLIYVALGGAAGAVARFVTVSAFARLLPGSFPAGTFVVNVAGSLVMGGLAAWLAAHQAERFSPLLLSGLLGGFTTFSAFSADIIRLLEGGTPWMAGGYAVASVGVSVVALMAGAALIRGLL</sequence>
<dbReference type="Pfam" id="PF02537">
    <property type="entry name" value="CRCB"/>
    <property type="match status" value="1"/>
</dbReference>
<evidence type="ECO:0000256" key="6">
    <source>
        <dbReference type="ARBA" id="ARBA00023053"/>
    </source>
</evidence>
<dbReference type="EMBL" id="RRAZ01000003">
    <property type="protein sequence ID" value="RRH78039.1"/>
    <property type="molecule type" value="Genomic_DNA"/>
</dbReference>
<protein>
    <recommendedName>
        <fullName evidence="12">Fluoride-specific ion channel FluC</fullName>
    </recommendedName>
</protein>
<keyword evidence="2 12" id="KW-1003">Cell membrane</keyword>
<dbReference type="RefSeq" id="WP_124963565.1">
    <property type="nucleotide sequence ID" value="NZ_RRAZ01000003.1"/>
</dbReference>
<keyword evidence="7 12" id="KW-0406">Ion transport</keyword>
<keyword evidence="4 12" id="KW-0812">Transmembrane</keyword>
<dbReference type="GO" id="GO:0140114">
    <property type="term" value="P:cellular detoxification of fluoride"/>
    <property type="evidence" value="ECO:0007669"/>
    <property type="project" value="UniProtKB-UniRule"/>
</dbReference>
<evidence type="ECO:0000256" key="12">
    <source>
        <dbReference type="HAMAP-Rule" id="MF_00454"/>
    </source>
</evidence>
<dbReference type="AlphaFoldDB" id="A0A3P3DV30"/>
<dbReference type="GO" id="GO:0046872">
    <property type="term" value="F:metal ion binding"/>
    <property type="evidence" value="ECO:0007669"/>
    <property type="project" value="UniProtKB-KW"/>
</dbReference>
<dbReference type="HAMAP" id="MF_00454">
    <property type="entry name" value="FluC"/>
    <property type="match status" value="1"/>
</dbReference>
<feature type="binding site" evidence="12">
    <location>
        <position position="74"/>
    </location>
    <ligand>
        <name>Na(+)</name>
        <dbReference type="ChEBI" id="CHEBI:29101"/>
        <note>structural</note>
    </ligand>
</feature>
<dbReference type="GO" id="GO:0005886">
    <property type="term" value="C:plasma membrane"/>
    <property type="evidence" value="ECO:0007669"/>
    <property type="project" value="UniProtKB-SubCell"/>
</dbReference>
<keyword evidence="6 12" id="KW-0915">Sodium</keyword>
<evidence type="ECO:0000256" key="3">
    <source>
        <dbReference type="ARBA" id="ARBA00022519"/>
    </source>
</evidence>
<gene>
    <name evidence="12" type="primary">fluC</name>
    <name evidence="12" type="synonym">crcB</name>
    <name evidence="13" type="ORF">EG244_03190</name>
</gene>
<keyword evidence="3" id="KW-0997">Cell inner membrane</keyword>
<dbReference type="Proteomes" id="UP000282125">
    <property type="component" value="Unassembled WGS sequence"/>
</dbReference>
<dbReference type="PANTHER" id="PTHR28259:SF1">
    <property type="entry name" value="FLUORIDE EXPORT PROTEIN 1-RELATED"/>
    <property type="match status" value="1"/>
</dbReference>
<organism evidence="13 14">
    <name type="scientific">Falsigemmobacter faecalis</name>
    <dbReference type="NCBI Taxonomy" id="2488730"/>
    <lineage>
        <taxon>Bacteria</taxon>
        <taxon>Pseudomonadati</taxon>
        <taxon>Pseudomonadota</taxon>
        <taxon>Alphaproteobacteria</taxon>
        <taxon>Rhodobacterales</taxon>
        <taxon>Paracoccaceae</taxon>
        <taxon>Falsigemmobacter</taxon>
    </lineage>
</organism>
<dbReference type="InterPro" id="IPR003691">
    <property type="entry name" value="FluC"/>
</dbReference>
<comment type="catalytic activity">
    <reaction evidence="11">
        <text>fluoride(in) = fluoride(out)</text>
        <dbReference type="Rhea" id="RHEA:76159"/>
        <dbReference type="ChEBI" id="CHEBI:17051"/>
    </reaction>
    <physiologicalReaction direction="left-to-right" evidence="11">
        <dbReference type="Rhea" id="RHEA:76160"/>
    </physiologicalReaction>
</comment>
<feature type="binding site" evidence="12">
    <location>
        <position position="77"/>
    </location>
    <ligand>
        <name>Na(+)</name>
        <dbReference type="ChEBI" id="CHEBI:29101"/>
        <note>structural</note>
    </ligand>
</feature>
<comment type="function">
    <text evidence="12">Fluoride-specific ion channel. Important for reducing fluoride concentration in the cell, thus reducing its toxicity.</text>
</comment>
<comment type="subcellular location">
    <subcellularLocation>
        <location evidence="1 12">Cell membrane</location>
        <topology evidence="1 12">Multi-pass membrane protein</topology>
    </subcellularLocation>
</comment>
<evidence type="ECO:0000313" key="13">
    <source>
        <dbReference type="EMBL" id="RRH78039.1"/>
    </source>
</evidence>
<keyword evidence="14" id="KW-1185">Reference proteome</keyword>
<proteinExistence type="inferred from homology"/>
<evidence type="ECO:0000313" key="14">
    <source>
        <dbReference type="Proteomes" id="UP000282125"/>
    </source>
</evidence>
<evidence type="ECO:0000256" key="5">
    <source>
        <dbReference type="ARBA" id="ARBA00022989"/>
    </source>
</evidence>
<keyword evidence="8 12" id="KW-0472">Membrane</keyword>
<reference evidence="13 14" key="1">
    <citation type="submission" date="2018-11" db="EMBL/GenBank/DDBJ databases">
        <title>Gemmobacter sp. nov., YIM 102744-1 draft genome.</title>
        <authorList>
            <person name="Li G."/>
            <person name="Jiang Y."/>
        </authorList>
    </citation>
    <scope>NUCLEOTIDE SEQUENCE [LARGE SCALE GENOMIC DNA]</scope>
    <source>
        <strain evidence="13 14">YIM 102744-1</strain>
    </source>
</reference>
<dbReference type="PANTHER" id="PTHR28259">
    <property type="entry name" value="FLUORIDE EXPORT PROTEIN 1-RELATED"/>
    <property type="match status" value="1"/>
</dbReference>
<keyword evidence="9 12" id="KW-0407">Ion channel</keyword>
<dbReference type="OrthoDB" id="9806299at2"/>
<comment type="activity regulation">
    <text evidence="12">Na(+) is not transported, but it plays an essential structural role and its presence is essential for fluoride channel function.</text>
</comment>
<keyword evidence="5 12" id="KW-1133">Transmembrane helix</keyword>
<evidence type="ECO:0000256" key="8">
    <source>
        <dbReference type="ARBA" id="ARBA00023136"/>
    </source>
</evidence>
<evidence type="ECO:0000256" key="4">
    <source>
        <dbReference type="ARBA" id="ARBA00022692"/>
    </source>
</evidence>
<feature type="transmembrane region" description="Helical" evidence="12">
    <location>
        <begin position="34"/>
        <end position="55"/>
    </location>
</feature>